<comment type="caution">
    <text evidence="1">The sequence shown here is derived from an EMBL/GenBank/DDBJ whole genome shotgun (WGS) entry which is preliminary data.</text>
</comment>
<gene>
    <name evidence="1" type="ORF">LCGC14_0833000</name>
</gene>
<reference evidence="1" key="1">
    <citation type="journal article" date="2015" name="Nature">
        <title>Complex archaea that bridge the gap between prokaryotes and eukaryotes.</title>
        <authorList>
            <person name="Spang A."/>
            <person name="Saw J.H."/>
            <person name="Jorgensen S.L."/>
            <person name="Zaremba-Niedzwiedzka K."/>
            <person name="Martijn J."/>
            <person name="Lind A.E."/>
            <person name="van Eijk R."/>
            <person name="Schleper C."/>
            <person name="Guy L."/>
            <person name="Ettema T.J."/>
        </authorList>
    </citation>
    <scope>NUCLEOTIDE SEQUENCE</scope>
</reference>
<dbReference type="AlphaFoldDB" id="A0A0F9Q0L9"/>
<sequence length="127" mass="14181">MSESEIVNPLQKSSYTVDITSNADHWHVEIKDDGVIWTFSLDENFGFVPGEKCSLSISKKRIDFHQEQFHTTPSKLTFQISATSKTVNIFLEKGDNGNLKVDRAGIDDISLHTGADGPETKNLRLAE</sequence>
<evidence type="ECO:0000313" key="1">
    <source>
        <dbReference type="EMBL" id="KKN30552.1"/>
    </source>
</evidence>
<proteinExistence type="predicted"/>
<protein>
    <submittedName>
        <fullName evidence="1">Uncharacterized protein</fullName>
    </submittedName>
</protein>
<dbReference type="EMBL" id="LAZR01002398">
    <property type="protein sequence ID" value="KKN30552.1"/>
    <property type="molecule type" value="Genomic_DNA"/>
</dbReference>
<accession>A0A0F9Q0L9</accession>
<organism evidence="1">
    <name type="scientific">marine sediment metagenome</name>
    <dbReference type="NCBI Taxonomy" id="412755"/>
    <lineage>
        <taxon>unclassified sequences</taxon>
        <taxon>metagenomes</taxon>
        <taxon>ecological metagenomes</taxon>
    </lineage>
</organism>
<name>A0A0F9Q0L9_9ZZZZ</name>